<dbReference type="SUPFAM" id="SSF54427">
    <property type="entry name" value="NTF2-like"/>
    <property type="match status" value="1"/>
</dbReference>
<feature type="domain" description="SnoaL-like" evidence="1">
    <location>
        <begin position="12"/>
        <end position="104"/>
    </location>
</feature>
<accession>A0A1M5H7U4</accession>
<proteinExistence type="predicted"/>
<dbReference type="AlphaFoldDB" id="A0A1M5H7U4"/>
<organism evidence="2 3">
    <name type="scientific">Bradyrhizobium erythrophlei</name>
    <dbReference type="NCBI Taxonomy" id="1437360"/>
    <lineage>
        <taxon>Bacteria</taxon>
        <taxon>Pseudomonadati</taxon>
        <taxon>Pseudomonadota</taxon>
        <taxon>Alphaproteobacteria</taxon>
        <taxon>Hyphomicrobiales</taxon>
        <taxon>Nitrobacteraceae</taxon>
        <taxon>Bradyrhizobium</taxon>
    </lineage>
</organism>
<dbReference type="Proteomes" id="UP000190675">
    <property type="component" value="Chromosome I"/>
</dbReference>
<dbReference type="EMBL" id="LT670818">
    <property type="protein sequence ID" value="SHG11996.1"/>
    <property type="molecule type" value="Genomic_DNA"/>
</dbReference>
<gene>
    <name evidence="2" type="ORF">SAMN05444169_0637</name>
</gene>
<evidence type="ECO:0000259" key="1">
    <source>
        <dbReference type="Pfam" id="PF12680"/>
    </source>
</evidence>
<dbReference type="Gene3D" id="3.10.450.50">
    <property type="match status" value="1"/>
</dbReference>
<sequence length="109" mass="11674">MPLPLPKPIEVFMSSENTHDTDALAECFASDATVQDEGQTVKGLKAIKAWRLETAKKYQHTLEPVAASARDGKTVVSTKLTGNFPGSPVALDFVFTLEGGKIAALEIKS</sequence>
<evidence type="ECO:0000313" key="3">
    <source>
        <dbReference type="Proteomes" id="UP000190675"/>
    </source>
</evidence>
<dbReference type="InterPro" id="IPR032710">
    <property type="entry name" value="NTF2-like_dom_sf"/>
</dbReference>
<evidence type="ECO:0000313" key="2">
    <source>
        <dbReference type="EMBL" id="SHG11996.1"/>
    </source>
</evidence>
<protein>
    <submittedName>
        <fullName evidence="2">SnoaL-like domain-containing protein</fullName>
    </submittedName>
</protein>
<reference evidence="2 3" key="1">
    <citation type="submission" date="2016-11" db="EMBL/GenBank/DDBJ databases">
        <authorList>
            <person name="Jaros S."/>
            <person name="Januszkiewicz K."/>
            <person name="Wedrychowicz H."/>
        </authorList>
    </citation>
    <scope>NUCLEOTIDE SEQUENCE [LARGE SCALE GENOMIC DNA]</scope>
    <source>
        <strain evidence="2 3">GAS242</strain>
    </source>
</reference>
<dbReference type="OrthoDB" id="8684708at2"/>
<dbReference type="InterPro" id="IPR037401">
    <property type="entry name" value="SnoaL-like"/>
</dbReference>
<name>A0A1M5H7U4_9BRAD</name>
<dbReference type="Pfam" id="PF12680">
    <property type="entry name" value="SnoaL_2"/>
    <property type="match status" value="1"/>
</dbReference>